<name>A0A1I2CHD2_9BACT</name>
<dbReference type="RefSeq" id="WP_093918447.1">
    <property type="nucleotide sequence ID" value="NZ_FONW01000001.1"/>
</dbReference>
<proteinExistence type="predicted"/>
<evidence type="ECO:0000313" key="1">
    <source>
        <dbReference type="EMBL" id="SFE67757.1"/>
    </source>
</evidence>
<gene>
    <name evidence="1" type="ORF">SAMN05216283_101735</name>
</gene>
<sequence>MALKTFNIYCDESCHLENDHKRYMLLGSISSAYNQVKRHTERINNLKRKHHYFGEIKWSNVSNSQLQFYKELVDYFFDTDLRFRAVVIDKSKVNNEDFQQDFDTFYYKMYYYLLNHNKNSQYAYNVYLDIKDDLSAIKVQKLKKILNTKFGVFRNIQNIRSHESILLQLTDFIMGALSYNLNDENQKVIAKRQLIERIKNHAQQNLKCSSDYNSSKLNLFFIELQ</sequence>
<organism evidence="1 2">
    <name type="scientific">Sunxiuqinia elliptica</name>
    <dbReference type="NCBI Taxonomy" id="655355"/>
    <lineage>
        <taxon>Bacteria</taxon>
        <taxon>Pseudomonadati</taxon>
        <taxon>Bacteroidota</taxon>
        <taxon>Bacteroidia</taxon>
        <taxon>Marinilabiliales</taxon>
        <taxon>Prolixibacteraceae</taxon>
        <taxon>Sunxiuqinia</taxon>
    </lineage>
</organism>
<keyword evidence="2" id="KW-1185">Reference proteome</keyword>
<dbReference type="Proteomes" id="UP000198964">
    <property type="component" value="Unassembled WGS sequence"/>
</dbReference>
<evidence type="ECO:0008006" key="3">
    <source>
        <dbReference type="Google" id="ProtNLM"/>
    </source>
</evidence>
<accession>A0A1I2CHD2</accession>
<dbReference type="AlphaFoldDB" id="A0A1I2CHD2"/>
<dbReference type="InterPro" id="IPR024524">
    <property type="entry name" value="DUF3800"/>
</dbReference>
<dbReference type="EMBL" id="FONW01000001">
    <property type="protein sequence ID" value="SFE67757.1"/>
    <property type="molecule type" value="Genomic_DNA"/>
</dbReference>
<dbReference type="STRING" id="655355.SAMN05216283_101735"/>
<dbReference type="Pfam" id="PF12686">
    <property type="entry name" value="DUF3800"/>
    <property type="match status" value="1"/>
</dbReference>
<protein>
    <recommendedName>
        <fullName evidence="3">DUF3800 domain-containing protein</fullName>
    </recommendedName>
</protein>
<reference evidence="1 2" key="1">
    <citation type="submission" date="2016-10" db="EMBL/GenBank/DDBJ databases">
        <authorList>
            <person name="de Groot N.N."/>
        </authorList>
    </citation>
    <scope>NUCLEOTIDE SEQUENCE [LARGE SCALE GENOMIC DNA]</scope>
    <source>
        <strain evidence="1 2">CGMCC 1.9156</strain>
    </source>
</reference>
<evidence type="ECO:0000313" key="2">
    <source>
        <dbReference type="Proteomes" id="UP000198964"/>
    </source>
</evidence>